<accession>A0A9X2EIA4</accession>
<feature type="transmembrane region" description="Helical" evidence="6">
    <location>
        <begin position="41"/>
        <end position="61"/>
    </location>
</feature>
<sequence length="256" mass="28005">MDDHSPEQNGESRKSLLDEHRPDRIEARLQRPPHSRRMSDFVLGAIDGCVTTFAIVAGAFGAGFTEAVVLVMGFANLIADGFSMAVSNYEAASVEREQRIEATRTERRHIALVPEGEREEIRQIFHQKGFTGEVLENVVSTITANRQLWIDTMLAEEYGISRARHNPLSAALMTFTAFVCVGAIPLLPYLFQGLNTTEQFYSSAVLSACAFFAIGLAKGLVSSRHTLVAAIKTLIFGSCAAALALAVGYLLRHFVV</sequence>
<dbReference type="PANTHER" id="PTHR31851">
    <property type="entry name" value="FE(2+)/MN(2+) TRANSPORTER PCL1"/>
    <property type="match status" value="1"/>
</dbReference>
<feature type="transmembrane region" description="Helical" evidence="6">
    <location>
        <begin position="168"/>
        <end position="188"/>
    </location>
</feature>
<comment type="subcellular location">
    <subcellularLocation>
        <location evidence="1">Endomembrane system</location>
        <topology evidence="1">Multi-pass membrane protein</topology>
    </subcellularLocation>
</comment>
<keyword evidence="2 6" id="KW-0812">Transmembrane</keyword>
<feature type="region of interest" description="Disordered" evidence="5">
    <location>
        <begin position="1"/>
        <end position="33"/>
    </location>
</feature>
<evidence type="ECO:0000313" key="7">
    <source>
        <dbReference type="EMBL" id="MCO1332717.1"/>
    </source>
</evidence>
<dbReference type="Proteomes" id="UP001139028">
    <property type="component" value="Unassembled WGS sequence"/>
</dbReference>
<evidence type="ECO:0000256" key="5">
    <source>
        <dbReference type="SAM" id="MobiDB-lite"/>
    </source>
</evidence>
<dbReference type="RefSeq" id="WP_252463888.1">
    <property type="nucleotide sequence ID" value="NZ_JALBWM010000001.1"/>
</dbReference>
<evidence type="ECO:0000256" key="3">
    <source>
        <dbReference type="ARBA" id="ARBA00022989"/>
    </source>
</evidence>
<evidence type="ECO:0000313" key="8">
    <source>
        <dbReference type="Proteomes" id="UP001139028"/>
    </source>
</evidence>
<proteinExistence type="predicted"/>
<name>A0A9X2EIA4_9GAMM</name>
<keyword evidence="8" id="KW-1185">Reference proteome</keyword>
<dbReference type="GO" id="GO:0030026">
    <property type="term" value="P:intracellular manganese ion homeostasis"/>
    <property type="evidence" value="ECO:0007669"/>
    <property type="project" value="InterPro"/>
</dbReference>
<gene>
    <name evidence="7" type="ORF">MO867_00060</name>
</gene>
<dbReference type="EMBL" id="JALBWM010000001">
    <property type="protein sequence ID" value="MCO1332717.1"/>
    <property type="molecule type" value="Genomic_DNA"/>
</dbReference>
<feature type="transmembrane region" description="Helical" evidence="6">
    <location>
        <begin position="200"/>
        <end position="221"/>
    </location>
</feature>
<dbReference type="AlphaFoldDB" id="A0A9X2EIA4"/>
<evidence type="ECO:0000256" key="1">
    <source>
        <dbReference type="ARBA" id="ARBA00004127"/>
    </source>
</evidence>
<dbReference type="GO" id="GO:0012505">
    <property type="term" value="C:endomembrane system"/>
    <property type="evidence" value="ECO:0007669"/>
    <property type="project" value="UniProtKB-SubCell"/>
</dbReference>
<keyword evidence="3 6" id="KW-1133">Transmembrane helix</keyword>
<dbReference type="Pfam" id="PF01988">
    <property type="entry name" value="VIT1"/>
    <property type="match status" value="1"/>
</dbReference>
<organism evidence="7 8">
    <name type="scientific">Microbulbifer okhotskensis</name>
    <dbReference type="NCBI Taxonomy" id="2926617"/>
    <lineage>
        <taxon>Bacteria</taxon>
        <taxon>Pseudomonadati</taxon>
        <taxon>Pseudomonadota</taxon>
        <taxon>Gammaproteobacteria</taxon>
        <taxon>Cellvibrionales</taxon>
        <taxon>Microbulbiferaceae</taxon>
        <taxon>Microbulbifer</taxon>
    </lineage>
</organism>
<evidence type="ECO:0000256" key="2">
    <source>
        <dbReference type="ARBA" id="ARBA00022692"/>
    </source>
</evidence>
<feature type="compositionally biased region" description="Basic and acidic residues" evidence="5">
    <location>
        <begin position="1"/>
        <end position="29"/>
    </location>
</feature>
<protein>
    <submittedName>
        <fullName evidence="7">VIT1/CCC1 transporter family protein</fullName>
    </submittedName>
</protein>
<reference evidence="7" key="1">
    <citation type="journal article" date="2022" name="Arch. Microbiol.">
        <title>Microbulbifer okhotskensis sp. nov., isolated from a deep bottom sediment of the Okhotsk Sea.</title>
        <authorList>
            <person name="Romanenko L."/>
            <person name="Kurilenko V."/>
            <person name="Otstavnykh N."/>
            <person name="Velansky P."/>
            <person name="Isaeva M."/>
            <person name="Mikhailov V."/>
        </authorList>
    </citation>
    <scope>NUCLEOTIDE SEQUENCE</scope>
    <source>
        <strain evidence="7">OS29</strain>
    </source>
</reference>
<evidence type="ECO:0000256" key="4">
    <source>
        <dbReference type="ARBA" id="ARBA00023136"/>
    </source>
</evidence>
<comment type="caution">
    <text evidence="7">The sequence shown here is derived from an EMBL/GenBank/DDBJ whole genome shotgun (WGS) entry which is preliminary data.</text>
</comment>
<feature type="transmembrane region" description="Helical" evidence="6">
    <location>
        <begin position="67"/>
        <end position="89"/>
    </location>
</feature>
<dbReference type="GO" id="GO:0005384">
    <property type="term" value="F:manganese ion transmembrane transporter activity"/>
    <property type="evidence" value="ECO:0007669"/>
    <property type="project" value="InterPro"/>
</dbReference>
<evidence type="ECO:0000256" key="6">
    <source>
        <dbReference type="SAM" id="Phobius"/>
    </source>
</evidence>
<dbReference type="InterPro" id="IPR008217">
    <property type="entry name" value="Ccc1_fam"/>
</dbReference>
<feature type="transmembrane region" description="Helical" evidence="6">
    <location>
        <begin position="233"/>
        <end position="251"/>
    </location>
</feature>
<keyword evidence="4 6" id="KW-0472">Membrane</keyword>